<dbReference type="Pfam" id="PF11793">
    <property type="entry name" value="FANCL_C"/>
    <property type="match status" value="1"/>
</dbReference>
<feature type="domain" description="FANCL UBC-like" evidence="3">
    <location>
        <begin position="111"/>
        <end position="207"/>
    </location>
</feature>
<dbReference type="GO" id="GO:0061630">
    <property type="term" value="F:ubiquitin protein ligase activity"/>
    <property type="evidence" value="ECO:0007669"/>
    <property type="project" value="TreeGrafter"/>
</dbReference>
<evidence type="ECO:0000313" key="5">
    <source>
        <dbReference type="Proteomes" id="UP000811246"/>
    </source>
</evidence>
<dbReference type="InterPro" id="IPR026850">
    <property type="entry name" value="FANCL_C"/>
</dbReference>
<dbReference type="InterPro" id="IPR026848">
    <property type="entry name" value="Fancl"/>
</dbReference>
<feature type="domain" description="FANCL UBC-like" evidence="2">
    <location>
        <begin position="21"/>
        <end position="109"/>
    </location>
</feature>
<dbReference type="EMBL" id="CM031832">
    <property type="protein sequence ID" value="KAG6701129.1"/>
    <property type="molecule type" value="Genomic_DNA"/>
</dbReference>
<dbReference type="InterPro" id="IPR044037">
    <property type="entry name" value="FANCL_d3"/>
</dbReference>
<dbReference type="PANTHER" id="PTHR13206:SF0">
    <property type="entry name" value="E3 UBIQUITIN-PROTEIN LIGASE FANCL"/>
    <property type="match status" value="1"/>
</dbReference>
<feature type="domain" description="FANCL C-terminal" evidence="1">
    <location>
        <begin position="215"/>
        <end position="291"/>
    </location>
</feature>
<dbReference type="GO" id="GO:0006513">
    <property type="term" value="P:protein monoubiquitination"/>
    <property type="evidence" value="ECO:0007669"/>
    <property type="project" value="TreeGrafter"/>
</dbReference>
<evidence type="ECO:0000259" key="3">
    <source>
        <dbReference type="Pfam" id="PF18891"/>
    </source>
</evidence>
<sequence>MGFSQEHNEQTRCSELAKSSTFYRSLYSEIEEVGWELLVRLGGDLTFLSFRILDAKSRVHFVEIELDETYPKSPPRASADVPYIFDLKWSISSRLKDVVQQFQKHLEKLQEFWSTLDDIDKSLWVVDPKQPSRSMSHRQINIGNDCFIMLYINADDPKSLPECRFMGPDPVVDSFRRIWQRNRRKWTKDRPYLENIACLLETQLPRPIDVQKNDQQVECGICYAQCLPVDDELGDNSGSGTDYRCDNTTCNKAFHSICLGDWLRSITTTRQSFDVLFGNCPYCSEPVAVKITNSRK</sequence>
<name>A0A922EDC4_CARIL</name>
<dbReference type="Pfam" id="PF18890">
    <property type="entry name" value="FANCL_d2"/>
    <property type="match status" value="1"/>
</dbReference>
<dbReference type="Pfam" id="PF18891">
    <property type="entry name" value="FANCL_d3"/>
    <property type="match status" value="1"/>
</dbReference>
<dbReference type="CDD" id="cd23831">
    <property type="entry name" value="DRWD-N_FANCL"/>
    <property type="match status" value="1"/>
</dbReference>
<dbReference type="PANTHER" id="PTHR13206">
    <property type="entry name" value="UBIQUITIN LIGASE PROTEIN PHF9 FANCONI ANEMIA GROUP L PROTEIN"/>
    <property type="match status" value="1"/>
</dbReference>
<reference evidence="4" key="1">
    <citation type="submission" date="2021-01" db="EMBL/GenBank/DDBJ databases">
        <authorList>
            <person name="Lovell J.T."/>
            <person name="Bentley N."/>
            <person name="Bhattarai G."/>
            <person name="Jenkins J.W."/>
            <person name="Sreedasyam A."/>
            <person name="Alarcon Y."/>
            <person name="Bock C."/>
            <person name="Boston L."/>
            <person name="Carlson J."/>
            <person name="Cervantes K."/>
            <person name="Clermont K."/>
            <person name="Krom N."/>
            <person name="Kubenka K."/>
            <person name="Mamidi S."/>
            <person name="Mattison C."/>
            <person name="Monteros M."/>
            <person name="Pisani C."/>
            <person name="Plott C."/>
            <person name="Rajasekar S."/>
            <person name="Rhein H.S."/>
            <person name="Rohla C."/>
            <person name="Song M."/>
            <person name="Hilaire R.S."/>
            <person name="Shu S."/>
            <person name="Wells L."/>
            <person name="Wang X."/>
            <person name="Webber J."/>
            <person name="Heerema R.J."/>
            <person name="Klein P."/>
            <person name="Conner P."/>
            <person name="Grauke L."/>
            <person name="Grimwood J."/>
            <person name="Schmutz J."/>
            <person name="Randall J.J."/>
        </authorList>
    </citation>
    <scope>NUCLEOTIDE SEQUENCE</scope>
    <source>
        <tissue evidence="4">Leaf</tissue>
    </source>
</reference>
<evidence type="ECO:0000259" key="1">
    <source>
        <dbReference type="Pfam" id="PF11793"/>
    </source>
</evidence>
<dbReference type="GO" id="GO:0036297">
    <property type="term" value="P:interstrand cross-link repair"/>
    <property type="evidence" value="ECO:0007669"/>
    <property type="project" value="InterPro"/>
</dbReference>
<proteinExistence type="predicted"/>
<dbReference type="CDD" id="cd16490">
    <property type="entry name" value="RING-CH-C4HC3_FANCL"/>
    <property type="match status" value="1"/>
</dbReference>
<dbReference type="AlphaFoldDB" id="A0A922EDC4"/>
<evidence type="ECO:0000313" key="4">
    <source>
        <dbReference type="EMBL" id="KAG6701129.1"/>
    </source>
</evidence>
<dbReference type="InterPro" id="IPR043898">
    <property type="entry name" value="FANCL_d2"/>
</dbReference>
<accession>A0A922EDC4</accession>
<organism evidence="4 5">
    <name type="scientific">Carya illinoinensis</name>
    <name type="common">Pecan</name>
    <dbReference type="NCBI Taxonomy" id="32201"/>
    <lineage>
        <taxon>Eukaryota</taxon>
        <taxon>Viridiplantae</taxon>
        <taxon>Streptophyta</taxon>
        <taxon>Embryophyta</taxon>
        <taxon>Tracheophyta</taxon>
        <taxon>Spermatophyta</taxon>
        <taxon>Magnoliopsida</taxon>
        <taxon>eudicotyledons</taxon>
        <taxon>Gunneridae</taxon>
        <taxon>Pentapetalae</taxon>
        <taxon>rosids</taxon>
        <taxon>fabids</taxon>
        <taxon>Fagales</taxon>
        <taxon>Juglandaceae</taxon>
        <taxon>Carya</taxon>
    </lineage>
</organism>
<gene>
    <name evidence="4" type="ORF">I3842_08G149800</name>
</gene>
<dbReference type="GO" id="GO:0043240">
    <property type="term" value="C:Fanconi anaemia nuclear complex"/>
    <property type="evidence" value="ECO:0007669"/>
    <property type="project" value="InterPro"/>
</dbReference>
<dbReference type="CDD" id="cd23832">
    <property type="entry name" value="DRWD-C_FANCL"/>
    <property type="match status" value="1"/>
</dbReference>
<evidence type="ECO:0008006" key="6">
    <source>
        <dbReference type="Google" id="ProtNLM"/>
    </source>
</evidence>
<protein>
    <recommendedName>
        <fullName evidence="6">E3 ubiquitin-protein ligase FANCL</fullName>
    </recommendedName>
</protein>
<evidence type="ECO:0000259" key="2">
    <source>
        <dbReference type="Pfam" id="PF18890"/>
    </source>
</evidence>
<dbReference type="Proteomes" id="UP000811246">
    <property type="component" value="Chromosome 8"/>
</dbReference>
<dbReference type="SMART" id="SM01197">
    <property type="entry name" value="FANCL_C"/>
    <property type="match status" value="1"/>
</dbReference>
<comment type="caution">
    <text evidence="4">The sequence shown here is derived from an EMBL/GenBank/DDBJ whole genome shotgun (WGS) entry which is preliminary data.</text>
</comment>